<proteinExistence type="predicted"/>
<dbReference type="Gene3D" id="2.40.10.220">
    <property type="entry name" value="predicted glycosyltransferase like domains"/>
    <property type="match status" value="1"/>
</dbReference>
<keyword evidence="1" id="KW-0973">c-di-GMP</keyword>
<sequence length="230" mass="25442">MQQPDQQHQSRSKRDLGMFVAFKPGQAVMVQGMGDSQRYWGRIIGTDPYDYFFVKLPMVPGIMRLAAAGASLTLRLETEGELFGFSCDVIAAIHKPYPMVALSYPTSAERLQLRKHRRVKCLIPALVRNDFFMSPAVIVDLSRGGCKLVLDMFQKQKIINLMTGDLISLDVSLDTQSSLSCQAKVVSLMEYGQGKFLGTMFEESGDGAEAGLGEFMARLEVIDSILDGKS</sequence>
<dbReference type="Pfam" id="PF12945">
    <property type="entry name" value="PilZNR"/>
    <property type="match status" value="1"/>
</dbReference>
<keyword evidence="2" id="KW-0547">Nucleotide-binding</keyword>
<dbReference type="Pfam" id="PF07238">
    <property type="entry name" value="PilZ"/>
    <property type="match status" value="1"/>
</dbReference>
<evidence type="ECO:0000259" key="4">
    <source>
        <dbReference type="Pfam" id="PF07238"/>
    </source>
</evidence>
<gene>
    <name evidence="6" type="ORF">ENR59_07420</name>
</gene>
<feature type="domain" description="Type III secretion system flagellar brake protein YcgR PilZN" evidence="5">
    <location>
        <begin position="23"/>
        <end position="105"/>
    </location>
</feature>
<protein>
    <submittedName>
        <fullName evidence="6">Flagellar brake protein</fullName>
    </submittedName>
</protein>
<evidence type="ECO:0000256" key="2">
    <source>
        <dbReference type="ARBA" id="ARBA00022741"/>
    </source>
</evidence>
<dbReference type="InterPro" id="IPR009926">
    <property type="entry name" value="T3SS_YcgR_PilZN"/>
</dbReference>
<dbReference type="SUPFAM" id="SSF141371">
    <property type="entry name" value="PilZ domain-like"/>
    <property type="match status" value="2"/>
</dbReference>
<organism evidence="6">
    <name type="scientific">Fundidesulfovibrio putealis</name>
    <dbReference type="NCBI Taxonomy" id="270496"/>
    <lineage>
        <taxon>Bacteria</taxon>
        <taxon>Pseudomonadati</taxon>
        <taxon>Thermodesulfobacteriota</taxon>
        <taxon>Desulfovibrionia</taxon>
        <taxon>Desulfovibrionales</taxon>
        <taxon>Desulfovibrionaceae</taxon>
        <taxon>Fundidesulfovibrio</taxon>
    </lineage>
</organism>
<accession>A0A7C4AHC3</accession>
<feature type="domain" description="PilZ" evidence="4">
    <location>
        <begin position="112"/>
        <end position="215"/>
    </location>
</feature>
<evidence type="ECO:0000256" key="3">
    <source>
        <dbReference type="ARBA" id="ARBA00023143"/>
    </source>
</evidence>
<keyword evidence="6" id="KW-0969">Cilium</keyword>
<dbReference type="InterPro" id="IPR012349">
    <property type="entry name" value="Split_barrel_FMN-bd"/>
</dbReference>
<evidence type="ECO:0000259" key="5">
    <source>
        <dbReference type="Pfam" id="PF12945"/>
    </source>
</evidence>
<dbReference type="AlphaFoldDB" id="A0A7C4AHC3"/>
<evidence type="ECO:0000256" key="1">
    <source>
        <dbReference type="ARBA" id="ARBA00022636"/>
    </source>
</evidence>
<keyword evidence="6" id="KW-0282">Flagellum</keyword>
<dbReference type="EMBL" id="DSRP01000510">
    <property type="protein sequence ID" value="HGG92767.1"/>
    <property type="molecule type" value="Genomic_DNA"/>
</dbReference>
<reference evidence="6" key="1">
    <citation type="journal article" date="2020" name="mSystems">
        <title>Genome- and Community-Level Interaction Insights into Carbon Utilization and Element Cycling Functions of Hydrothermarchaeota in Hydrothermal Sediment.</title>
        <authorList>
            <person name="Zhou Z."/>
            <person name="Liu Y."/>
            <person name="Xu W."/>
            <person name="Pan J."/>
            <person name="Luo Z.H."/>
            <person name="Li M."/>
        </authorList>
    </citation>
    <scope>NUCLEOTIDE SEQUENCE [LARGE SCALE GENOMIC DNA]</scope>
    <source>
        <strain evidence="6">SpSt-413</strain>
    </source>
</reference>
<dbReference type="Gene3D" id="2.30.110.10">
    <property type="entry name" value="Electron Transport, Fmn-binding Protein, Chain A"/>
    <property type="match status" value="1"/>
</dbReference>
<name>A0A7C4AHC3_9BACT</name>
<keyword evidence="3" id="KW-0975">Bacterial flagellum</keyword>
<keyword evidence="6" id="KW-0966">Cell projection</keyword>
<dbReference type="GO" id="GO:0035438">
    <property type="term" value="F:cyclic-di-GMP binding"/>
    <property type="evidence" value="ECO:0007669"/>
    <property type="project" value="InterPro"/>
</dbReference>
<evidence type="ECO:0000313" key="6">
    <source>
        <dbReference type="EMBL" id="HGG92767.1"/>
    </source>
</evidence>
<dbReference type="InterPro" id="IPR009875">
    <property type="entry name" value="PilZ_domain"/>
</dbReference>
<comment type="caution">
    <text evidence="6">The sequence shown here is derived from an EMBL/GenBank/DDBJ whole genome shotgun (WGS) entry which is preliminary data.</text>
</comment>